<organism evidence="2 3">
    <name type="scientific">Zasmidium cellare ATCC 36951</name>
    <dbReference type="NCBI Taxonomy" id="1080233"/>
    <lineage>
        <taxon>Eukaryota</taxon>
        <taxon>Fungi</taxon>
        <taxon>Dikarya</taxon>
        <taxon>Ascomycota</taxon>
        <taxon>Pezizomycotina</taxon>
        <taxon>Dothideomycetes</taxon>
        <taxon>Dothideomycetidae</taxon>
        <taxon>Mycosphaerellales</taxon>
        <taxon>Mycosphaerellaceae</taxon>
        <taxon>Zasmidium</taxon>
    </lineage>
</organism>
<dbReference type="GeneID" id="54558858"/>
<evidence type="ECO:0000313" key="3">
    <source>
        <dbReference type="Proteomes" id="UP000799537"/>
    </source>
</evidence>
<name>A0A6A6CRS2_ZASCE</name>
<gene>
    <name evidence="2" type="ORF">M409DRAFT_20855</name>
</gene>
<evidence type="ECO:0000313" key="2">
    <source>
        <dbReference type="EMBL" id="KAF2168840.1"/>
    </source>
</evidence>
<dbReference type="RefSeq" id="XP_033669729.1">
    <property type="nucleotide sequence ID" value="XM_033805586.1"/>
</dbReference>
<proteinExistence type="predicted"/>
<protein>
    <submittedName>
        <fullName evidence="2">Uncharacterized protein</fullName>
    </submittedName>
</protein>
<sequence>MSSSSRPSSAANPPSGEGVSMSYYNDAASELGRKLTLGDRGTPSDDMKTRSQAKKESQSKGKSSSSSRAHASSSSKSAGKGKAKAPAEPTRRQPRRDSTRRARDPSPDDDDDDDEEDENDDESDDGNDPPPSPPPPQTPSMSVQERNRRVVFAILSVNDPNRGSLDPSLHLSPWEFIDANTETQLNAKSRHHLALANVVLSLVRTQDDLTRLMQATPLNGTFWGETVVADLRHRAETALRLFKGHLTPQRDALDTLREFRRIFKSVDKILREWPLASMHRDSKVALVHLLTHIFNTILLTHEDVSRVGQSAPVYAGSTDAYNLFGRFKSSRNDWPPCLETLRMLIQLDSTLFNQSARASLIHSCQLLDWHHSQGRIKNQSAEDFMKLFKWSVQSLPAGE</sequence>
<feature type="compositionally biased region" description="Low complexity" evidence="1">
    <location>
        <begin position="1"/>
        <end position="15"/>
    </location>
</feature>
<accession>A0A6A6CRS2</accession>
<feature type="region of interest" description="Disordered" evidence="1">
    <location>
        <begin position="1"/>
        <end position="144"/>
    </location>
</feature>
<feature type="compositionally biased region" description="Pro residues" evidence="1">
    <location>
        <begin position="128"/>
        <end position="138"/>
    </location>
</feature>
<feature type="compositionally biased region" description="Basic and acidic residues" evidence="1">
    <location>
        <begin position="89"/>
        <end position="106"/>
    </location>
</feature>
<evidence type="ECO:0000256" key="1">
    <source>
        <dbReference type="SAM" id="MobiDB-lite"/>
    </source>
</evidence>
<dbReference type="AlphaFoldDB" id="A0A6A6CRS2"/>
<feature type="compositionally biased region" description="Basic and acidic residues" evidence="1">
    <location>
        <begin position="31"/>
        <end position="59"/>
    </location>
</feature>
<keyword evidence="3" id="KW-1185">Reference proteome</keyword>
<reference evidence="2" key="1">
    <citation type="journal article" date="2020" name="Stud. Mycol.">
        <title>101 Dothideomycetes genomes: a test case for predicting lifestyles and emergence of pathogens.</title>
        <authorList>
            <person name="Haridas S."/>
            <person name="Albert R."/>
            <person name="Binder M."/>
            <person name="Bloem J."/>
            <person name="Labutti K."/>
            <person name="Salamov A."/>
            <person name="Andreopoulos B."/>
            <person name="Baker S."/>
            <person name="Barry K."/>
            <person name="Bills G."/>
            <person name="Bluhm B."/>
            <person name="Cannon C."/>
            <person name="Castanera R."/>
            <person name="Culley D."/>
            <person name="Daum C."/>
            <person name="Ezra D."/>
            <person name="Gonzalez J."/>
            <person name="Henrissat B."/>
            <person name="Kuo A."/>
            <person name="Liang C."/>
            <person name="Lipzen A."/>
            <person name="Lutzoni F."/>
            <person name="Magnuson J."/>
            <person name="Mondo S."/>
            <person name="Nolan M."/>
            <person name="Ohm R."/>
            <person name="Pangilinan J."/>
            <person name="Park H.-J."/>
            <person name="Ramirez L."/>
            <person name="Alfaro M."/>
            <person name="Sun H."/>
            <person name="Tritt A."/>
            <person name="Yoshinaga Y."/>
            <person name="Zwiers L.-H."/>
            <person name="Turgeon B."/>
            <person name="Goodwin S."/>
            <person name="Spatafora J."/>
            <person name="Crous P."/>
            <person name="Grigoriev I."/>
        </authorList>
    </citation>
    <scope>NUCLEOTIDE SEQUENCE</scope>
    <source>
        <strain evidence="2">ATCC 36951</strain>
    </source>
</reference>
<dbReference type="EMBL" id="ML993589">
    <property type="protein sequence ID" value="KAF2168840.1"/>
    <property type="molecule type" value="Genomic_DNA"/>
</dbReference>
<feature type="compositionally biased region" description="Low complexity" evidence="1">
    <location>
        <begin position="60"/>
        <end position="80"/>
    </location>
</feature>
<feature type="compositionally biased region" description="Acidic residues" evidence="1">
    <location>
        <begin position="107"/>
        <end position="127"/>
    </location>
</feature>
<dbReference type="Proteomes" id="UP000799537">
    <property type="component" value="Unassembled WGS sequence"/>
</dbReference>